<dbReference type="InterPro" id="IPR000182">
    <property type="entry name" value="GNAT_dom"/>
</dbReference>
<name>A0ABP4DVK8_9ACTN</name>
<dbReference type="RefSeq" id="WP_344621661.1">
    <property type="nucleotide sequence ID" value="NZ_BAAALD010000002.1"/>
</dbReference>
<proteinExistence type="predicted"/>
<dbReference type="PANTHER" id="PTHR43610">
    <property type="entry name" value="BLL6696 PROTEIN"/>
    <property type="match status" value="1"/>
</dbReference>
<dbReference type="PROSITE" id="PS51186">
    <property type="entry name" value="GNAT"/>
    <property type="match status" value="1"/>
</dbReference>
<dbReference type="Proteomes" id="UP001499987">
    <property type="component" value="Unassembled WGS sequence"/>
</dbReference>
<sequence>MTADFARKPVLTGTAVQLRPFRPEDLPDITAAIDDPEVQRLTGSAHRPPIDAGAIARWYTTRNEQTDRLDLAVADLASGRCVGEVVLNEWDEPNLSCSFRTLIGPAGRGRGLGTEALRLLLAHAFDGLGLHRVQLEVYAFNPRARHVYEKVGFVAEGVRREALRDGDGWVDSTVMAVLAGDWARHRGRPEAAAN</sequence>
<accession>A0ABP4DVK8</accession>
<feature type="domain" description="N-acetyltransferase" evidence="1">
    <location>
        <begin position="16"/>
        <end position="180"/>
    </location>
</feature>
<protein>
    <submittedName>
        <fullName evidence="2">GNAT family protein</fullName>
    </submittedName>
</protein>
<dbReference type="Gene3D" id="3.40.630.30">
    <property type="match status" value="1"/>
</dbReference>
<reference evidence="3" key="1">
    <citation type="journal article" date="2019" name="Int. J. Syst. Evol. Microbiol.">
        <title>The Global Catalogue of Microorganisms (GCM) 10K type strain sequencing project: providing services to taxonomists for standard genome sequencing and annotation.</title>
        <authorList>
            <consortium name="The Broad Institute Genomics Platform"/>
            <consortium name="The Broad Institute Genome Sequencing Center for Infectious Disease"/>
            <person name="Wu L."/>
            <person name="Ma J."/>
        </authorList>
    </citation>
    <scope>NUCLEOTIDE SEQUENCE [LARGE SCALE GENOMIC DNA]</scope>
    <source>
        <strain evidence="3">JCM 13002</strain>
    </source>
</reference>
<organism evidence="2 3">
    <name type="scientific">Kitasatospora arboriphila</name>
    <dbReference type="NCBI Taxonomy" id="258052"/>
    <lineage>
        <taxon>Bacteria</taxon>
        <taxon>Bacillati</taxon>
        <taxon>Actinomycetota</taxon>
        <taxon>Actinomycetes</taxon>
        <taxon>Kitasatosporales</taxon>
        <taxon>Streptomycetaceae</taxon>
        <taxon>Kitasatospora</taxon>
    </lineage>
</organism>
<gene>
    <name evidence="2" type="ORF">GCM10009663_03800</name>
</gene>
<comment type="caution">
    <text evidence="2">The sequence shown here is derived from an EMBL/GenBank/DDBJ whole genome shotgun (WGS) entry which is preliminary data.</text>
</comment>
<keyword evidence="3" id="KW-1185">Reference proteome</keyword>
<evidence type="ECO:0000313" key="3">
    <source>
        <dbReference type="Proteomes" id="UP001499987"/>
    </source>
</evidence>
<dbReference type="Pfam" id="PF13302">
    <property type="entry name" value="Acetyltransf_3"/>
    <property type="match status" value="1"/>
</dbReference>
<evidence type="ECO:0000313" key="2">
    <source>
        <dbReference type="EMBL" id="GAA1069839.1"/>
    </source>
</evidence>
<dbReference type="SUPFAM" id="SSF55729">
    <property type="entry name" value="Acyl-CoA N-acyltransferases (Nat)"/>
    <property type="match status" value="1"/>
</dbReference>
<dbReference type="EMBL" id="BAAALD010000002">
    <property type="protein sequence ID" value="GAA1069839.1"/>
    <property type="molecule type" value="Genomic_DNA"/>
</dbReference>
<dbReference type="InterPro" id="IPR016181">
    <property type="entry name" value="Acyl_CoA_acyltransferase"/>
</dbReference>
<evidence type="ECO:0000259" key="1">
    <source>
        <dbReference type="PROSITE" id="PS51186"/>
    </source>
</evidence>
<dbReference type="PANTHER" id="PTHR43610:SF1">
    <property type="entry name" value="N-ACETYLTRANSFERASE DOMAIN-CONTAINING PROTEIN"/>
    <property type="match status" value="1"/>
</dbReference>